<dbReference type="RefSeq" id="WP_231483970.1">
    <property type="nucleotide sequence ID" value="NZ_BAAAZO010000011.1"/>
</dbReference>
<name>A0ABP7AGT7_9ACTN</name>
<evidence type="ECO:0000313" key="1">
    <source>
        <dbReference type="EMBL" id="GAA3632281.1"/>
    </source>
</evidence>
<evidence type="ECO:0000313" key="2">
    <source>
        <dbReference type="Proteomes" id="UP001501074"/>
    </source>
</evidence>
<gene>
    <name evidence="1" type="ORF">GCM10022223_58060</name>
</gene>
<protein>
    <submittedName>
        <fullName evidence="1">Uncharacterized protein</fullName>
    </submittedName>
</protein>
<comment type="caution">
    <text evidence="1">The sequence shown here is derived from an EMBL/GenBank/DDBJ whole genome shotgun (WGS) entry which is preliminary data.</text>
</comment>
<proteinExistence type="predicted"/>
<dbReference type="EMBL" id="BAAAZO010000011">
    <property type="protein sequence ID" value="GAA3632281.1"/>
    <property type="molecule type" value="Genomic_DNA"/>
</dbReference>
<accession>A0ABP7AGT7</accession>
<keyword evidence="2" id="KW-1185">Reference proteome</keyword>
<reference evidence="2" key="1">
    <citation type="journal article" date="2019" name="Int. J. Syst. Evol. Microbiol.">
        <title>The Global Catalogue of Microorganisms (GCM) 10K type strain sequencing project: providing services to taxonomists for standard genome sequencing and annotation.</title>
        <authorList>
            <consortium name="The Broad Institute Genomics Platform"/>
            <consortium name="The Broad Institute Genome Sequencing Center for Infectious Disease"/>
            <person name="Wu L."/>
            <person name="Ma J."/>
        </authorList>
    </citation>
    <scope>NUCLEOTIDE SEQUENCE [LARGE SCALE GENOMIC DNA]</scope>
    <source>
        <strain evidence="2">JCM 16902</strain>
    </source>
</reference>
<dbReference type="Proteomes" id="UP001501074">
    <property type="component" value="Unassembled WGS sequence"/>
</dbReference>
<organism evidence="1 2">
    <name type="scientific">Kineosporia mesophila</name>
    <dbReference type="NCBI Taxonomy" id="566012"/>
    <lineage>
        <taxon>Bacteria</taxon>
        <taxon>Bacillati</taxon>
        <taxon>Actinomycetota</taxon>
        <taxon>Actinomycetes</taxon>
        <taxon>Kineosporiales</taxon>
        <taxon>Kineosporiaceae</taxon>
        <taxon>Kineosporia</taxon>
    </lineage>
</organism>
<sequence>MGVKKAKKKCCKDKPRCKTCPVVLKRLSDAGFATRIDLRTYDFDGKPPKKAVAEARSR</sequence>